<organism evidence="1 2">
    <name type="scientific">Prorocentrum cordatum</name>
    <dbReference type="NCBI Taxonomy" id="2364126"/>
    <lineage>
        <taxon>Eukaryota</taxon>
        <taxon>Sar</taxon>
        <taxon>Alveolata</taxon>
        <taxon>Dinophyceae</taxon>
        <taxon>Prorocentrales</taxon>
        <taxon>Prorocentraceae</taxon>
        <taxon>Prorocentrum</taxon>
    </lineage>
</organism>
<feature type="non-terminal residue" evidence="1">
    <location>
        <position position="1"/>
    </location>
</feature>
<name>A0ABN9WPU7_9DINO</name>
<gene>
    <name evidence="1" type="ORF">PCOR1329_LOCUS68923</name>
</gene>
<reference evidence="1" key="1">
    <citation type="submission" date="2023-10" db="EMBL/GenBank/DDBJ databases">
        <authorList>
            <person name="Chen Y."/>
            <person name="Shah S."/>
            <person name="Dougan E. K."/>
            <person name="Thang M."/>
            <person name="Chan C."/>
        </authorList>
    </citation>
    <scope>NUCLEOTIDE SEQUENCE [LARGE SCALE GENOMIC DNA]</scope>
</reference>
<dbReference type="Proteomes" id="UP001189429">
    <property type="component" value="Unassembled WGS sequence"/>
</dbReference>
<sequence length="64" mass="7089">GMESEWTTYADSQQGIKEEVANWARRVNMADASNMMAVGLWGDGAPYNARDPIVLWTLTVISGR</sequence>
<feature type="non-terminal residue" evidence="1">
    <location>
        <position position="64"/>
    </location>
</feature>
<comment type="caution">
    <text evidence="1">The sequence shown here is derived from an EMBL/GenBank/DDBJ whole genome shotgun (WGS) entry which is preliminary data.</text>
</comment>
<evidence type="ECO:0000313" key="1">
    <source>
        <dbReference type="EMBL" id="CAK0888066.1"/>
    </source>
</evidence>
<protein>
    <submittedName>
        <fullName evidence="1">Uncharacterized protein</fullName>
    </submittedName>
</protein>
<accession>A0ABN9WPU7</accession>
<dbReference type="EMBL" id="CAUYUJ010019021">
    <property type="protein sequence ID" value="CAK0888066.1"/>
    <property type="molecule type" value="Genomic_DNA"/>
</dbReference>
<proteinExistence type="predicted"/>
<keyword evidence="2" id="KW-1185">Reference proteome</keyword>
<evidence type="ECO:0000313" key="2">
    <source>
        <dbReference type="Proteomes" id="UP001189429"/>
    </source>
</evidence>